<evidence type="ECO:0000256" key="9">
    <source>
        <dbReference type="ARBA" id="ARBA00023242"/>
    </source>
</evidence>
<dbReference type="PROSITE" id="PS50808">
    <property type="entry name" value="ZF_BED"/>
    <property type="match status" value="1"/>
</dbReference>
<reference evidence="12" key="1">
    <citation type="submission" date="2019-11" db="EMBL/GenBank/DDBJ databases">
        <authorList>
            <person name="Liu Y."/>
            <person name="Hou J."/>
            <person name="Li T.-Q."/>
            <person name="Guan C.-H."/>
            <person name="Wu X."/>
            <person name="Wu H.-Z."/>
            <person name="Ling F."/>
            <person name="Zhang R."/>
            <person name="Shi X.-G."/>
            <person name="Ren J.-P."/>
            <person name="Chen E.-F."/>
            <person name="Sun J.-M."/>
        </authorList>
    </citation>
    <scope>NUCLEOTIDE SEQUENCE</scope>
    <source>
        <strain evidence="12">Adult_tree_wgs_1</strain>
        <tissue evidence="12">Leaves</tissue>
    </source>
</reference>
<dbReference type="OrthoDB" id="1607513at2759"/>
<dbReference type="SUPFAM" id="SSF53098">
    <property type="entry name" value="Ribonuclease H-like"/>
    <property type="match status" value="1"/>
</dbReference>
<evidence type="ECO:0000256" key="8">
    <source>
        <dbReference type="ARBA" id="ARBA00023163"/>
    </source>
</evidence>
<keyword evidence="5" id="KW-0862">Zinc</keyword>
<dbReference type="GO" id="GO:0046983">
    <property type="term" value="F:protein dimerization activity"/>
    <property type="evidence" value="ECO:0007669"/>
    <property type="project" value="InterPro"/>
</dbReference>
<dbReference type="PANTHER" id="PTHR46481:SF8">
    <property type="entry name" value="ZINC FINGER BED DOMAIN-CONTAINING PROTEIN RICESLEEPER 1-LIKE"/>
    <property type="match status" value="1"/>
</dbReference>
<gene>
    <name evidence="12" type="ORF">RHSIM_Rhsim02G0034500</name>
</gene>
<dbReference type="InterPro" id="IPR008906">
    <property type="entry name" value="HATC_C_dom"/>
</dbReference>
<dbReference type="PANTHER" id="PTHR46481">
    <property type="entry name" value="ZINC FINGER BED DOMAIN-CONTAINING PROTEIN 4"/>
    <property type="match status" value="1"/>
</dbReference>
<evidence type="ECO:0000313" key="12">
    <source>
        <dbReference type="EMBL" id="KAF7150661.1"/>
    </source>
</evidence>
<dbReference type="EMBL" id="WJXA01000002">
    <property type="protein sequence ID" value="KAF7150661.1"/>
    <property type="molecule type" value="Genomic_DNA"/>
</dbReference>
<dbReference type="AlphaFoldDB" id="A0A834HA24"/>
<dbReference type="SUPFAM" id="SSF140996">
    <property type="entry name" value="Hermes dimerisation domain"/>
    <property type="match status" value="1"/>
</dbReference>
<dbReference type="GO" id="GO:0003677">
    <property type="term" value="F:DNA binding"/>
    <property type="evidence" value="ECO:0007669"/>
    <property type="project" value="UniProtKB-KW"/>
</dbReference>
<dbReference type="Pfam" id="PF02892">
    <property type="entry name" value="zf-BED"/>
    <property type="match status" value="1"/>
</dbReference>
<dbReference type="Pfam" id="PF05699">
    <property type="entry name" value="Dimer_Tnp_hAT"/>
    <property type="match status" value="1"/>
</dbReference>
<dbReference type="Pfam" id="PF14372">
    <property type="entry name" value="hAT-like_RNase-H"/>
    <property type="match status" value="1"/>
</dbReference>
<dbReference type="InterPro" id="IPR052035">
    <property type="entry name" value="ZnF_BED_domain_contain"/>
</dbReference>
<dbReference type="InterPro" id="IPR036236">
    <property type="entry name" value="Znf_C2H2_sf"/>
</dbReference>
<proteinExistence type="predicted"/>
<keyword evidence="3" id="KW-0479">Metal-binding</keyword>
<keyword evidence="6" id="KW-0805">Transcription regulation</keyword>
<comment type="subcellular location">
    <subcellularLocation>
        <location evidence="1">Nucleus</location>
    </subcellularLocation>
</comment>
<dbReference type="InterPro" id="IPR012337">
    <property type="entry name" value="RNaseH-like_sf"/>
</dbReference>
<protein>
    <recommendedName>
        <fullName evidence="11">BED-type domain-containing protein</fullName>
    </recommendedName>
</protein>
<evidence type="ECO:0000256" key="4">
    <source>
        <dbReference type="ARBA" id="ARBA00022771"/>
    </source>
</evidence>
<evidence type="ECO:0000256" key="2">
    <source>
        <dbReference type="ARBA" id="ARBA00011738"/>
    </source>
</evidence>
<comment type="caution">
    <text evidence="12">The sequence shown here is derived from an EMBL/GenBank/DDBJ whole genome shotgun (WGS) entry which is preliminary data.</text>
</comment>
<feature type="domain" description="BED-type" evidence="11">
    <location>
        <begin position="141"/>
        <end position="197"/>
    </location>
</feature>
<dbReference type="SUPFAM" id="SSF57667">
    <property type="entry name" value="beta-beta-alpha zinc fingers"/>
    <property type="match status" value="1"/>
</dbReference>
<keyword evidence="8" id="KW-0804">Transcription</keyword>
<dbReference type="SMART" id="SM00614">
    <property type="entry name" value="ZnF_BED"/>
    <property type="match status" value="1"/>
</dbReference>
<keyword evidence="4 10" id="KW-0863">Zinc-finger</keyword>
<evidence type="ECO:0000256" key="3">
    <source>
        <dbReference type="ARBA" id="ARBA00022723"/>
    </source>
</evidence>
<sequence length="820" mass="94133">MFQSIGIDNFYLQTKRRDWGSNLYHRLQPPSSTAAVESPEIIQLSSSRFWDDRKMEQSMMKRICNCKGNIVMEPIFDFYPGGELEDDEVDAEEVELGGNSNPPVSTNADIVDVQDDTVVEVGEKRLKRKLSPQAPQPKKERYRSPVWDHFNEIKVGGVTKWAECKYCKKQYKAESKKHGVSNLKAHIPVCPLYPNRDQHGQQNLAFKPTDGGGVDVVTHVFSFDDCKRALAEMVIIDELPFRFVEGIGFRKFCKVLQPKFSPVPSRQTITREVGAIHNFERGKLKKLLKGRRICLTTDTWTSIQNLNYMCLTAHFIDDDWKLQKRILNFCQVVNHKGETIGKKIESLLLDWNIDGIFTLTVDNASSNDTAIKFLKRKTKDWKRTILDHDYLHVRCCAHILNLIVVEGLKDRNESILRVRDVVRYVRSSPQRLESFKKCVEKEKIVSNQTVCLDVCTRWNSTYLMLEVAVKFEKAFQRMAEEDSGFKTFFGIKEGDDGELVSFEGGETIELVSEGGQVRSHRVQRIPTKLDWKNCTMFTKFLKLFYDATKKLSASLFVTSNVFFDEMYNVEVQIEKLIANNDPLLSNMAFEMKKKFDTYWGKGDKFNFLLYAAVVLDPRFKLRWVKFCYIRTKGKEVAEQMEKRLKGVLEKLYDAYANEGEVRVQVASATPSVVVDEDSDDRLSLASEFDTYLEQEYSSVCSSEVDKYVNDLCERKDIPDFDILLWWKNNSNKYPILSQLARDVLAMPVSTVASESAFSTGGHILDPFRSSLSPSIVETLVCTQNWLLSTVPISIRQAMDKVEDLEQEILGNYASSEVPKD</sequence>
<accession>A0A834HA24</accession>
<evidence type="ECO:0000256" key="5">
    <source>
        <dbReference type="ARBA" id="ARBA00022833"/>
    </source>
</evidence>
<evidence type="ECO:0000256" key="6">
    <source>
        <dbReference type="ARBA" id="ARBA00023015"/>
    </source>
</evidence>
<dbReference type="GO" id="GO:0005634">
    <property type="term" value="C:nucleus"/>
    <property type="evidence" value="ECO:0007669"/>
    <property type="project" value="UniProtKB-SubCell"/>
</dbReference>
<keyword evidence="13" id="KW-1185">Reference proteome</keyword>
<dbReference type="InterPro" id="IPR003656">
    <property type="entry name" value="Znf_BED"/>
</dbReference>
<dbReference type="InterPro" id="IPR025525">
    <property type="entry name" value="hAT-like_transposase_RNase-H"/>
</dbReference>
<evidence type="ECO:0000259" key="11">
    <source>
        <dbReference type="PROSITE" id="PS50808"/>
    </source>
</evidence>
<keyword evidence="7" id="KW-0238">DNA-binding</keyword>
<evidence type="ECO:0000256" key="7">
    <source>
        <dbReference type="ARBA" id="ARBA00023125"/>
    </source>
</evidence>
<name>A0A834HA24_RHOSS</name>
<dbReference type="GO" id="GO:0008270">
    <property type="term" value="F:zinc ion binding"/>
    <property type="evidence" value="ECO:0007669"/>
    <property type="project" value="UniProtKB-KW"/>
</dbReference>
<evidence type="ECO:0000256" key="1">
    <source>
        <dbReference type="ARBA" id="ARBA00004123"/>
    </source>
</evidence>
<dbReference type="Proteomes" id="UP000626092">
    <property type="component" value="Unassembled WGS sequence"/>
</dbReference>
<organism evidence="12 13">
    <name type="scientific">Rhododendron simsii</name>
    <name type="common">Sims's rhododendron</name>
    <dbReference type="NCBI Taxonomy" id="118357"/>
    <lineage>
        <taxon>Eukaryota</taxon>
        <taxon>Viridiplantae</taxon>
        <taxon>Streptophyta</taxon>
        <taxon>Embryophyta</taxon>
        <taxon>Tracheophyta</taxon>
        <taxon>Spermatophyta</taxon>
        <taxon>Magnoliopsida</taxon>
        <taxon>eudicotyledons</taxon>
        <taxon>Gunneridae</taxon>
        <taxon>Pentapetalae</taxon>
        <taxon>asterids</taxon>
        <taxon>Ericales</taxon>
        <taxon>Ericaceae</taxon>
        <taxon>Ericoideae</taxon>
        <taxon>Rhodoreae</taxon>
        <taxon>Rhododendron</taxon>
    </lineage>
</organism>
<keyword evidence="9" id="KW-0539">Nucleus</keyword>
<evidence type="ECO:0000256" key="10">
    <source>
        <dbReference type="PROSITE-ProRule" id="PRU00027"/>
    </source>
</evidence>
<comment type="subunit">
    <text evidence="2">Homodimer.</text>
</comment>
<evidence type="ECO:0000313" key="13">
    <source>
        <dbReference type="Proteomes" id="UP000626092"/>
    </source>
</evidence>